<accession>A0A8J7B7K4</accession>
<dbReference type="Proteomes" id="UP000654482">
    <property type="component" value="Unassembled WGS sequence"/>
</dbReference>
<gene>
    <name evidence="5" type="ORF">IQ249_06050</name>
</gene>
<dbReference type="InterPro" id="IPR046834">
    <property type="entry name" value="ABC_ATPase_C"/>
</dbReference>
<evidence type="ECO:0000256" key="1">
    <source>
        <dbReference type="SAM" id="MobiDB-lite"/>
    </source>
</evidence>
<dbReference type="PANTHER" id="PTHR38149:SF1">
    <property type="entry name" value="ATPASE"/>
    <property type="match status" value="1"/>
</dbReference>
<evidence type="ECO:0000313" key="5">
    <source>
        <dbReference type="EMBL" id="MBE9115459.1"/>
    </source>
</evidence>
<dbReference type="Gene3D" id="3.40.50.300">
    <property type="entry name" value="P-loop containing nucleotide triphosphate hydrolases"/>
    <property type="match status" value="1"/>
</dbReference>
<dbReference type="AlphaFoldDB" id="A0A8J7B7K4"/>
<evidence type="ECO:0000313" key="6">
    <source>
        <dbReference type="Proteomes" id="UP000654482"/>
    </source>
</evidence>
<dbReference type="RefSeq" id="WP_194028557.1">
    <property type="nucleotide sequence ID" value="NZ_JADEWZ010000007.1"/>
</dbReference>
<organism evidence="5 6">
    <name type="scientific">Lusitaniella coriacea LEGE 07157</name>
    <dbReference type="NCBI Taxonomy" id="945747"/>
    <lineage>
        <taxon>Bacteria</taxon>
        <taxon>Bacillati</taxon>
        <taxon>Cyanobacteriota</taxon>
        <taxon>Cyanophyceae</taxon>
        <taxon>Spirulinales</taxon>
        <taxon>Lusitaniellaceae</taxon>
        <taxon>Lusitaniella</taxon>
    </lineage>
</organism>
<comment type="caution">
    <text evidence="5">The sequence shown here is derived from an EMBL/GenBank/DDBJ whole genome shotgun (WGS) entry which is preliminary data.</text>
</comment>
<reference evidence="5" key="1">
    <citation type="submission" date="2020-10" db="EMBL/GenBank/DDBJ databases">
        <authorList>
            <person name="Castelo-Branco R."/>
            <person name="Eusebio N."/>
            <person name="Adriana R."/>
            <person name="Vieira A."/>
            <person name="Brugerolle De Fraissinette N."/>
            <person name="Rezende De Castro R."/>
            <person name="Schneider M.P."/>
            <person name="Vasconcelos V."/>
            <person name="Leao P.N."/>
        </authorList>
    </citation>
    <scope>NUCLEOTIDE SEQUENCE</scope>
    <source>
        <strain evidence="5">LEGE 07157</strain>
    </source>
</reference>
<feature type="domain" description="ATPase of the ABC class N-terminal" evidence="3">
    <location>
        <begin position="5"/>
        <end position="163"/>
    </location>
</feature>
<dbReference type="InterPro" id="IPR019195">
    <property type="entry name" value="ABC_ATPase_put"/>
</dbReference>
<dbReference type="Pfam" id="PF09818">
    <property type="entry name" value="ABC_ATPase"/>
    <property type="match status" value="1"/>
</dbReference>
<protein>
    <submittedName>
        <fullName evidence="5">ABC-ATPase domain-containing protein</fullName>
    </submittedName>
</protein>
<dbReference type="Pfam" id="PF20446">
    <property type="entry name" value="ABC_N"/>
    <property type="match status" value="1"/>
</dbReference>
<feature type="domain" description="ATPase of the ABC class C-terminal" evidence="2">
    <location>
        <begin position="169"/>
        <end position="450"/>
    </location>
</feature>
<name>A0A8J7B7K4_9CYAN</name>
<evidence type="ECO:0000259" key="4">
    <source>
        <dbReference type="Pfam" id="PF21117"/>
    </source>
</evidence>
<dbReference type="SUPFAM" id="SSF52540">
    <property type="entry name" value="P-loop containing nucleoside triphosphate hydrolases"/>
    <property type="match status" value="1"/>
</dbReference>
<dbReference type="InterPro" id="IPR046833">
    <property type="entry name" value="ABC_N"/>
</dbReference>
<dbReference type="InterPro" id="IPR049069">
    <property type="entry name" value="MRB1590-like_C"/>
</dbReference>
<evidence type="ECO:0000259" key="3">
    <source>
        <dbReference type="Pfam" id="PF20446"/>
    </source>
</evidence>
<dbReference type="Pfam" id="PF21117">
    <property type="entry name" value="MRB1590_C"/>
    <property type="match status" value="1"/>
</dbReference>
<dbReference type="EMBL" id="JADEWZ010000007">
    <property type="protein sequence ID" value="MBE9115459.1"/>
    <property type="molecule type" value="Genomic_DNA"/>
</dbReference>
<evidence type="ECO:0000259" key="2">
    <source>
        <dbReference type="Pfam" id="PF09818"/>
    </source>
</evidence>
<feature type="region of interest" description="Disordered" evidence="1">
    <location>
        <begin position="444"/>
        <end position="466"/>
    </location>
</feature>
<sequence>MLNHNELYARLLDLDGGGYKAYKGIRGSYQFPNFVLIIDRVQGDPFAAPSSMRVRVPHAVAQFSSQLYGSPSREIALRDYLTRQFGSVARTKSSHRGTGKSGKIAIASLGQTVLARNSVLIDGEGVEARFVVGLPARGRRILGRQAMEMLCEDIPEIVEESLRYPALNADEIQQHVEGVEDSEALRQSLVERKLVAFIADGAILPRRSGADDRPLEDCAIAFCSPPSLRVELERPNGGKISGMGIPEGITLILGGGYHGKSTLLRAIARGVYNHAWGDGREAVVTDPSTVKIRAEDGRSIAGTNITPFINHLPQNRSTQRFSTENASGSTSQAANIMEALEAGASVLLVDEDTAATNFTIRDRRMQELISKDKEPITPFIDKVRQLYRDCGVSTILVMGGSGDYFEVADRVIAMENYQPREVTAEAKEIARKYATGRLSEGGEEFGEITPRVPLPESVDPSRGRHSVKVKARDRDEVFFGTQEIDLAAVEQIVDAGQLRAIAAALVYAKGKYMDGKRTIPEILDRAIADIEEEGFDVLSDFPQGNFAQFRRFELAAALNRLRSLRVKF</sequence>
<dbReference type="PANTHER" id="PTHR38149">
    <property type="entry name" value="ATPASE"/>
    <property type="match status" value="1"/>
</dbReference>
<feature type="domain" description="MRB1590-like C-terminal" evidence="4">
    <location>
        <begin position="468"/>
        <end position="567"/>
    </location>
</feature>
<keyword evidence="6" id="KW-1185">Reference proteome</keyword>
<proteinExistence type="predicted"/>
<dbReference type="InterPro" id="IPR027417">
    <property type="entry name" value="P-loop_NTPase"/>
</dbReference>